<dbReference type="Proteomes" id="UP000201566">
    <property type="component" value="Segment"/>
</dbReference>
<accession>S4VZ57</accession>
<name>S4VZ57_9VIRU</name>
<dbReference type="GeneID" id="16512614"/>
<organism evidence="1 2">
    <name type="scientific">Pandoravirus dulcis</name>
    <dbReference type="NCBI Taxonomy" id="1349409"/>
    <lineage>
        <taxon>Viruses</taxon>
        <taxon>Pandoravirus</taxon>
    </lineage>
</organism>
<dbReference type="KEGG" id="vg:16512614"/>
<evidence type="ECO:0000313" key="2">
    <source>
        <dbReference type="Proteomes" id="UP000201566"/>
    </source>
</evidence>
<dbReference type="EMBL" id="KC977570">
    <property type="protein sequence ID" value="AGO83144.2"/>
    <property type="molecule type" value="Genomic_DNA"/>
</dbReference>
<sequence>MRFLGGGTACADHCAKRSQPGQHTHALEDLARPGAGYATLARPFVWSFSFALGNREINLSRGGQTALVRKTTSMTDLLDGLIKRGITALDFAYEKDGQPAGCLLLDHVPPAFDTGSGRFAALEMKQRNDKFRVEGSLSHGRFRLLVLQDGHTLTATLRYAEPWAEYGGEKRLTVEVHEKKKN</sequence>
<protein>
    <submittedName>
        <fullName evidence="1">Uncharacterized protein</fullName>
    </submittedName>
</protein>
<gene>
    <name evidence="1" type="ORF">pdul_cds_909</name>
</gene>
<dbReference type="RefSeq" id="YP_008319813.2">
    <property type="nucleotide sequence ID" value="NC_021858.1"/>
</dbReference>
<reference evidence="1 2" key="1">
    <citation type="journal article" date="2013" name="Science">
        <title>Pandoraviruses: amoeba viruses with genomes up to 2.5 Mb reaching that of parasitic eukaryotes.</title>
        <authorList>
            <person name="Philippe N."/>
            <person name="Legendre M."/>
            <person name="Doutre G."/>
            <person name="Coute Y."/>
            <person name="Poirot O."/>
            <person name="Lescot M."/>
            <person name="Arslan D."/>
            <person name="Seltzer V."/>
            <person name="Bertaux L."/>
            <person name="Bruley C."/>
            <person name="Garin J."/>
            <person name="Claverie J.M."/>
            <person name="Abergel C."/>
        </authorList>
    </citation>
    <scope>NUCLEOTIDE SEQUENCE [LARGE SCALE GENOMIC DNA]</scope>
    <source>
        <strain evidence="1">Melbourne</strain>
    </source>
</reference>
<evidence type="ECO:0000313" key="1">
    <source>
        <dbReference type="EMBL" id="AGO83144.2"/>
    </source>
</evidence>
<proteinExistence type="predicted"/>